<feature type="non-terminal residue" evidence="2">
    <location>
        <position position="633"/>
    </location>
</feature>
<evidence type="ECO:0000256" key="1">
    <source>
        <dbReference type="SAM" id="MobiDB-lite"/>
    </source>
</evidence>
<dbReference type="Proteomes" id="UP000030690">
    <property type="component" value="Unassembled WGS sequence"/>
</dbReference>
<accession>A0A024VAB7</accession>
<name>A0A024VAB7_PLAFA</name>
<reference evidence="2 3" key="1">
    <citation type="submission" date="2013-02" db="EMBL/GenBank/DDBJ databases">
        <title>The Genome Annotation of Plasmodium falciparum Vietnam Oak-Knoll (FVO).</title>
        <authorList>
            <consortium name="The Broad Institute Genome Sequencing Platform"/>
            <consortium name="The Broad Institute Genome Sequencing Center for Infectious Disease"/>
            <person name="Neafsey D."/>
            <person name="Hoffman S."/>
            <person name="Volkman S."/>
            <person name="Rosenthal P."/>
            <person name="Walker B."/>
            <person name="Young S.K."/>
            <person name="Zeng Q."/>
            <person name="Gargeya S."/>
            <person name="Fitzgerald M."/>
            <person name="Haas B."/>
            <person name="Abouelleil A."/>
            <person name="Allen A.W."/>
            <person name="Alvarado L."/>
            <person name="Arachchi H.M."/>
            <person name="Berlin A.M."/>
            <person name="Chapman S.B."/>
            <person name="Gainer-Dewar J."/>
            <person name="Goldberg J."/>
            <person name="Griggs A."/>
            <person name="Gujja S."/>
            <person name="Hansen M."/>
            <person name="Howarth C."/>
            <person name="Imamovic A."/>
            <person name="Ireland A."/>
            <person name="Larimer J."/>
            <person name="McCowan C."/>
            <person name="Murphy C."/>
            <person name="Pearson M."/>
            <person name="Poon T.W."/>
            <person name="Priest M."/>
            <person name="Roberts A."/>
            <person name="Saif S."/>
            <person name="Shea T."/>
            <person name="Sisk P."/>
            <person name="Sykes S."/>
            <person name="Wortman J."/>
            <person name="Nusbaum C."/>
            <person name="Birren B."/>
        </authorList>
    </citation>
    <scope>NUCLEOTIDE SEQUENCE [LARGE SCALE GENOMIC DNA]</scope>
    <source>
        <strain evidence="3">Vietnam Oak-Knoll (FVO)</strain>
    </source>
</reference>
<feature type="compositionally biased region" description="Low complexity" evidence="1">
    <location>
        <begin position="433"/>
        <end position="442"/>
    </location>
</feature>
<evidence type="ECO:0000313" key="2">
    <source>
        <dbReference type="EMBL" id="ETW19973.1"/>
    </source>
</evidence>
<evidence type="ECO:0000313" key="3">
    <source>
        <dbReference type="Proteomes" id="UP000030690"/>
    </source>
</evidence>
<dbReference type="AlphaFoldDB" id="A0A024VAB7"/>
<sequence>MINHYDMIINSSKSNEDTNHCRRYPSSSLSNYDESTSCASTSSIFASSLNSVLFYNSQERYNNNNNYNKNNPEGIGNTGKRFESMNEYNYNMLHKINKRYKYWNEERIYYEKSKSFSDSIYTKESLCQKKQKKNNYINMYNEPFMNIHNSLSNDYNDIMKSTIKNDHDRKIRKNIKRQFYKFIKKVYKNILSQNRRNKLILNNIVQDNKWIINLENFVCFIPSFQRGFKLSLYLNKLIIYDYNKINICNNISPFRLFIKNNASKKYLQLCNKILNIYEYLYIRKILLKGNGKGKRKIILENLKNQIYNNQFYLIAYENMKNINFHIDLKNTRFTIHNKTTMDLINFSVELWNSFYSYLYVYTILPEVSSSSFCYLNSCINVDNFQKGLLLYNNILRNYISMCKNGKNENVPYLHRKGYSLDDTHINNDKNKKNNNNNNNNILIRDDNNYDNHNDIDNNIIKKEDSKTCSILKHHRNNTQTEYDKYEESDCCDNSYNKKSLIILDNNTTSKFSNNEQTNFSNIENEKKENDKLEDMVGNSNTLDYYVDKLFYYKNKINYKYLIINKFEFHTAGINISLKELNDKNYYFLAFVNNNLLFFLYFYSKYKTILDYVSNENVFNLTTNYIYPIEKVKF</sequence>
<feature type="region of interest" description="Disordered" evidence="1">
    <location>
        <begin position="423"/>
        <end position="445"/>
    </location>
</feature>
<protein>
    <submittedName>
        <fullName evidence="2">Uncharacterized protein</fullName>
    </submittedName>
</protein>
<gene>
    <name evidence="2" type="ORF">PFFVO_01121</name>
</gene>
<reference evidence="2 3" key="2">
    <citation type="submission" date="2013-02" db="EMBL/GenBank/DDBJ databases">
        <title>The Genome Sequence of Plasmodium falciparum Vietnam Oak-Knoll (FVO).</title>
        <authorList>
            <consortium name="The Broad Institute Genome Sequencing Platform"/>
            <consortium name="The Broad Institute Genome Sequencing Center for Infectious Disease"/>
            <person name="Neafsey D."/>
            <person name="Cheeseman I."/>
            <person name="Volkman S."/>
            <person name="Adams J."/>
            <person name="Walker B."/>
            <person name="Young S.K."/>
            <person name="Zeng Q."/>
            <person name="Gargeya S."/>
            <person name="Fitzgerald M."/>
            <person name="Haas B."/>
            <person name="Abouelleil A."/>
            <person name="Alvarado L."/>
            <person name="Arachchi H.M."/>
            <person name="Berlin A.M."/>
            <person name="Chapman S.B."/>
            <person name="Dewar J."/>
            <person name="Goldberg J."/>
            <person name="Griggs A."/>
            <person name="Gujja S."/>
            <person name="Hansen M."/>
            <person name="Howarth C."/>
            <person name="Imamovic A."/>
            <person name="Larimer J."/>
            <person name="McCowan C."/>
            <person name="Murphy C."/>
            <person name="Neiman D."/>
            <person name="Pearson M."/>
            <person name="Priest M."/>
            <person name="Roberts A."/>
            <person name="Saif S."/>
            <person name="Shea T."/>
            <person name="Sisk P."/>
            <person name="Sykes S."/>
            <person name="Wortman J."/>
            <person name="Nusbaum C."/>
            <person name="Birren B."/>
        </authorList>
    </citation>
    <scope>NUCLEOTIDE SEQUENCE [LARGE SCALE GENOMIC DNA]</scope>
    <source>
        <strain evidence="3">Vietnam Oak-Knoll (FVO)</strain>
    </source>
</reference>
<organism evidence="2 3">
    <name type="scientific">Plasmodium falciparum Vietnam Oak-Knoll</name>
    <name type="common">FVO</name>
    <dbReference type="NCBI Taxonomy" id="1036723"/>
    <lineage>
        <taxon>Eukaryota</taxon>
        <taxon>Sar</taxon>
        <taxon>Alveolata</taxon>
        <taxon>Apicomplexa</taxon>
        <taxon>Aconoidasida</taxon>
        <taxon>Haemosporida</taxon>
        <taxon>Plasmodiidae</taxon>
        <taxon>Plasmodium</taxon>
        <taxon>Plasmodium (Laverania)</taxon>
    </lineage>
</organism>
<proteinExistence type="predicted"/>
<dbReference type="EMBL" id="KI925040">
    <property type="protein sequence ID" value="ETW19973.1"/>
    <property type="molecule type" value="Genomic_DNA"/>
</dbReference>